<dbReference type="EMBL" id="JAGGLU010000005">
    <property type="protein sequence ID" value="MBP2057991.1"/>
    <property type="molecule type" value="Genomic_DNA"/>
</dbReference>
<keyword evidence="4" id="KW-1185">Reference proteome</keyword>
<dbReference type="PIRSF" id="PIRSF037262">
    <property type="entry name" value="UCP037262"/>
    <property type="match status" value="1"/>
</dbReference>
<evidence type="ECO:0000256" key="1">
    <source>
        <dbReference type="HAMAP-Rule" id="MF_01538"/>
    </source>
</evidence>
<dbReference type="Proteomes" id="UP001519292">
    <property type="component" value="Unassembled WGS sequence"/>
</dbReference>
<accession>A0ABS4MF78</accession>
<protein>
    <recommendedName>
        <fullName evidence="1">UPF0346 protein J2Z60_001166</fullName>
    </recommendedName>
</protein>
<organism evidence="3 4">
    <name type="scientific">Lactobacillus colini</name>
    <dbReference type="NCBI Taxonomy" id="1819254"/>
    <lineage>
        <taxon>Bacteria</taxon>
        <taxon>Bacillati</taxon>
        <taxon>Bacillota</taxon>
        <taxon>Bacilli</taxon>
        <taxon>Lactobacillales</taxon>
        <taxon>Lactobacillaceae</taxon>
        <taxon>Lactobacillus</taxon>
    </lineage>
</organism>
<evidence type="ECO:0000259" key="2">
    <source>
        <dbReference type="Pfam" id="PF06855"/>
    </source>
</evidence>
<reference evidence="3 4" key="1">
    <citation type="submission" date="2021-03" db="EMBL/GenBank/DDBJ databases">
        <title>Genomic Encyclopedia of Type Strains, Phase IV (KMG-IV): sequencing the most valuable type-strain genomes for metagenomic binning, comparative biology and taxonomic classification.</title>
        <authorList>
            <person name="Goeker M."/>
        </authorList>
    </citation>
    <scope>NUCLEOTIDE SEQUENCE [LARGE SCALE GENOMIC DNA]</scope>
    <source>
        <strain evidence="3 4">DSM 101872</strain>
    </source>
</reference>
<dbReference type="InterPro" id="IPR010673">
    <property type="entry name" value="UPF0346"/>
</dbReference>
<dbReference type="RefSeq" id="WP_209686729.1">
    <property type="nucleotide sequence ID" value="NZ_JAGGLU010000005.1"/>
</dbReference>
<dbReference type="HAMAP" id="MF_01538">
    <property type="entry name" value="UPF0346"/>
    <property type="match status" value="1"/>
</dbReference>
<comment type="similarity">
    <text evidence="1">Belongs to the UPF0346 family.</text>
</comment>
<dbReference type="Pfam" id="PF06855">
    <property type="entry name" value="YozE_SAM_like"/>
    <property type="match status" value="1"/>
</dbReference>
<sequence>MAFRESFYRFLMTQRDPDSHSEIAEFANNAQNDSSFPRHSQDYEEISNYLELNAGYLPSMTIFDDAYQMYLDKMN</sequence>
<proteinExistence type="inferred from homology"/>
<dbReference type="SUPFAM" id="SSF140652">
    <property type="entry name" value="YozE-like"/>
    <property type="match status" value="1"/>
</dbReference>
<evidence type="ECO:0000313" key="4">
    <source>
        <dbReference type="Proteomes" id="UP001519292"/>
    </source>
</evidence>
<dbReference type="InterPro" id="IPR036806">
    <property type="entry name" value="YozE_SAM-like_sf"/>
</dbReference>
<evidence type="ECO:0000313" key="3">
    <source>
        <dbReference type="EMBL" id="MBP2057991.1"/>
    </source>
</evidence>
<name>A0ABS4MF78_9LACO</name>
<comment type="caution">
    <text evidence="3">The sequence shown here is derived from an EMBL/GenBank/DDBJ whole genome shotgun (WGS) entry which is preliminary data.</text>
</comment>
<dbReference type="NCBIfam" id="NF010193">
    <property type="entry name" value="PRK13672.1"/>
    <property type="match status" value="1"/>
</dbReference>
<gene>
    <name evidence="3" type="ORF">J2Z60_001166</name>
</gene>
<dbReference type="InterPro" id="IPR023089">
    <property type="entry name" value="YozE_SAM-like"/>
</dbReference>
<dbReference type="Gene3D" id="1.10.150.260">
    <property type="entry name" value="YozE SAM-like"/>
    <property type="match status" value="1"/>
</dbReference>
<feature type="domain" description="YozE SAM-like" evidence="2">
    <location>
        <begin position="6"/>
        <end position="71"/>
    </location>
</feature>